<keyword evidence="2" id="KW-1185">Reference proteome</keyword>
<dbReference type="EMBL" id="JAGGLM010000007">
    <property type="protein sequence ID" value="MBP2032739.1"/>
    <property type="molecule type" value="Genomic_DNA"/>
</dbReference>
<organism evidence="1 2">
    <name type="scientific">Clostridium algifaecis</name>
    <dbReference type="NCBI Taxonomy" id="1472040"/>
    <lineage>
        <taxon>Bacteria</taxon>
        <taxon>Bacillati</taxon>
        <taxon>Bacillota</taxon>
        <taxon>Clostridia</taxon>
        <taxon>Eubacteriales</taxon>
        <taxon>Clostridiaceae</taxon>
        <taxon>Clostridium</taxon>
    </lineage>
</organism>
<reference evidence="1 2" key="1">
    <citation type="submission" date="2021-03" db="EMBL/GenBank/DDBJ databases">
        <title>Genomic Encyclopedia of Type Strains, Phase IV (KMG-IV): sequencing the most valuable type-strain genomes for metagenomic binning, comparative biology and taxonomic classification.</title>
        <authorList>
            <person name="Goeker M."/>
        </authorList>
    </citation>
    <scope>NUCLEOTIDE SEQUENCE [LARGE SCALE GENOMIC DNA]</scope>
    <source>
        <strain evidence="1 2">DSM 28783</strain>
    </source>
</reference>
<accession>A0ABS4KV56</accession>
<comment type="caution">
    <text evidence="1">The sequence shown here is derived from an EMBL/GenBank/DDBJ whole genome shotgun (WGS) entry which is preliminary data.</text>
</comment>
<sequence>MLLQSNKVKAASSQIEDITRMGGADRFETSVKIAKQLIF</sequence>
<dbReference type="RefSeq" id="WP_209701915.1">
    <property type="nucleotide sequence ID" value="NZ_JAGGLM010000007.1"/>
</dbReference>
<evidence type="ECO:0000313" key="1">
    <source>
        <dbReference type="EMBL" id="MBP2032739.1"/>
    </source>
</evidence>
<name>A0ABS4KV56_9CLOT</name>
<proteinExistence type="predicted"/>
<evidence type="ECO:0000313" key="2">
    <source>
        <dbReference type="Proteomes" id="UP001519307"/>
    </source>
</evidence>
<dbReference type="Proteomes" id="UP001519307">
    <property type="component" value="Unassembled WGS sequence"/>
</dbReference>
<protein>
    <submittedName>
        <fullName evidence="1">Cell wall-binding protein</fullName>
    </submittedName>
</protein>
<gene>
    <name evidence="1" type="ORF">J2Z42_001413</name>
</gene>
<dbReference type="Gene3D" id="3.40.50.12090">
    <property type="match status" value="1"/>
</dbReference>